<evidence type="ECO:0000259" key="7">
    <source>
        <dbReference type="SMART" id="SM00813"/>
    </source>
</evidence>
<dbReference type="AlphaFoldDB" id="A0AAJ5WR06"/>
<dbReference type="InterPro" id="IPR055235">
    <property type="entry name" value="ASD1_cat"/>
</dbReference>
<dbReference type="FunFam" id="3.20.20.80:FF:000090">
    <property type="entry name" value="Alpha-L-arabinofuranosidase A"/>
    <property type="match status" value="1"/>
</dbReference>
<evidence type="ECO:0000256" key="3">
    <source>
        <dbReference type="ARBA" id="ARBA00012670"/>
    </source>
</evidence>
<dbReference type="Gene3D" id="2.60.120.260">
    <property type="entry name" value="Galactose-binding domain-like"/>
    <property type="match status" value="1"/>
</dbReference>
<evidence type="ECO:0000256" key="1">
    <source>
        <dbReference type="ARBA" id="ARBA00001462"/>
    </source>
</evidence>
<accession>A0AAJ5WR06</accession>
<dbReference type="Pfam" id="PF06964">
    <property type="entry name" value="Alpha-L-AF_C"/>
    <property type="match status" value="1"/>
</dbReference>
<feature type="domain" description="Alpha-L-arabinofuranosidase C-terminal" evidence="7">
    <location>
        <begin position="678"/>
        <end position="854"/>
    </location>
</feature>
<dbReference type="GO" id="GO:0046556">
    <property type="term" value="F:alpha-L-arabinofuranosidase activity"/>
    <property type="evidence" value="ECO:0007669"/>
    <property type="project" value="UniProtKB-EC"/>
</dbReference>
<dbReference type="InterPro" id="IPR008979">
    <property type="entry name" value="Galactose-bd-like_sf"/>
</dbReference>
<dbReference type="InterPro" id="IPR003305">
    <property type="entry name" value="CenC_carb-bd"/>
</dbReference>
<evidence type="ECO:0000256" key="2">
    <source>
        <dbReference type="ARBA" id="ARBA00007186"/>
    </source>
</evidence>
<dbReference type="PANTHER" id="PTHR31776">
    <property type="entry name" value="ALPHA-L-ARABINOFURANOSIDASE 1"/>
    <property type="match status" value="1"/>
</dbReference>
<proteinExistence type="inferred from homology"/>
<organism evidence="8 9">
    <name type="scientific">Candidatus Pseudobacter hemicellulosilyticus</name>
    <dbReference type="NCBI Taxonomy" id="3121375"/>
    <lineage>
        <taxon>Bacteria</taxon>
        <taxon>Pseudomonadati</taxon>
        <taxon>Bacteroidota</taxon>
        <taxon>Chitinophagia</taxon>
        <taxon>Chitinophagales</taxon>
        <taxon>Chitinophagaceae</taxon>
        <taxon>Pseudobacter</taxon>
    </lineage>
</organism>
<dbReference type="InterPro" id="IPR055133">
    <property type="entry name" value="BT_3657-like_N"/>
</dbReference>
<dbReference type="GO" id="GO:0046373">
    <property type="term" value="P:L-arabinose metabolic process"/>
    <property type="evidence" value="ECO:0007669"/>
    <property type="project" value="InterPro"/>
</dbReference>
<protein>
    <recommendedName>
        <fullName evidence="3">non-reducing end alpha-L-arabinofuranosidase</fullName>
        <ecNumber evidence="3">3.2.1.55</ecNumber>
    </recommendedName>
</protein>
<dbReference type="InterPro" id="IPR023296">
    <property type="entry name" value="Glyco_hydro_beta-prop_sf"/>
</dbReference>
<dbReference type="Pfam" id="PF22847">
    <property type="entry name" value="BT_3657-like_N"/>
    <property type="match status" value="1"/>
</dbReference>
<feature type="signal peptide" evidence="6">
    <location>
        <begin position="1"/>
        <end position="21"/>
    </location>
</feature>
<dbReference type="EC" id="3.2.1.55" evidence="3"/>
<evidence type="ECO:0000256" key="5">
    <source>
        <dbReference type="ARBA" id="ARBA00022801"/>
    </source>
</evidence>
<evidence type="ECO:0000313" key="9">
    <source>
        <dbReference type="Proteomes" id="UP001220610"/>
    </source>
</evidence>
<dbReference type="SUPFAM" id="SSF49785">
    <property type="entry name" value="Galactose-binding domain-like"/>
    <property type="match status" value="1"/>
</dbReference>
<keyword evidence="5" id="KW-0378">Hydrolase</keyword>
<dbReference type="PANTHER" id="PTHR31776:SF26">
    <property type="entry name" value="SECRETED ARABINOSIDASE"/>
    <property type="match status" value="1"/>
</dbReference>
<reference evidence="8" key="1">
    <citation type="submission" date="2023-03" db="EMBL/GenBank/DDBJ databases">
        <title>Andean soil-derived lignocellulolytic bacterial consortium as a source of novel taxa and putative plastic-active enzymes.</title>
        <authorList>
            <person name="Diaz-Garcia L."/>
            <person name="Chuvochina M."/>
            <person name="Feuerriegel G."/>
            <person name="Bunk B."/>
            <person name="Sproer C."/>
            <person name="Streit W.R."/>
            <person name="Rodriguez L.M."/>
            <person name="Overmann J."/>
            <person name="Jimenez D.J."/>
        </authorList>
    </citation>
    <scope>NUCLEOTIDE SEQUENCE</scope>
    <source>
        <strain evidence="8">MAG 7</strain>
    </source>
</reference>
<feature type="chain" id="PRO_5042606562" description="non-reducing end alpha-L-arabinofuranosidase" evidence="6">
    <location>
        <begin position="22"/>
        <end position="863"/>
    </location>
</feature>
<dbReference type="InterPro" id="IPR017853">
    <property type="entry name" value="GH"/>
</dbReference>
<sequence>MKKKCLLVACLVLFLLNNGMAFRNDPVPDSVWLFSYVTEKDKGRSGLRFAWSRNQQQWWSIGQDYGFVRSDYGRWGSQKRMETPYLLPGPDGRWHCVWSLNAEDRQFAHASSADLIQWGRQSYPFLEKGSNCQNPVVAYDTISGGYHIRYKDSYGRTYQCTTTDLKNYSAATEIPASQYTDLSRTIILPNGQYRGQVYKVAYRQVQQLEAAYERVQYRNALFNEHSGQDPQRFAGLQTVNARIAVQPEQSRSISNLLLGIFFEDINYAADGGLYAELIQNRDFEYTPSDKEGHDPNWNSLHSWSLRGQQSTWRVDTVRPIHPNNPHYIVLETRATGASLVNSGFDGIVVRKGARYTLSLYARQTTGKSKLQVQLVSKTGKLLAQTVLSVNSGQWKKLSAELTASEEATDAELQLLPLTTGNLHLDMVSLFPGQTFRNRPNGLRADLAQTIADIRPKFVRFPGGCVAHGDGLENIYRWKNTIGPLEARKPQRNLWGYHQTAGLGYFEYFRFCEDIGAAPLPVIAAGVPCQNSAVGGGGQQGGIPLAAMDDYIQDILDLVEYANGDARTTWGRKRAEAGHPAPFNLQYIGIGNEDLITDVFEERFRLIYQVMKERHPEITVVGTVGPFYEGTDYEEGWALARELQLPMVDEHYYQTPGWFIHNQDFYDKYDRNGPKVYLGEYATFVQGRRCNIETALSEALYLTALERNGDIVRMSSYAPLLAKEGHTQWNPDLIYFNNAEVKPTVSYEVQKLFGQHAGDTYLPVRMELSSQQDAVQKRIAVSVVRDSAGKDLILKLVNMLPVAVSTTLDLGGITLTGEAGKKIVLQGQPSDNNARPVTTAFSLPADGQEILPPYSFTLIQLTTK</sequence>
<name>A0AAJ5WR06_9BACT</name>
<dbReference type="InterPro" id="IPR051563">
    <property type="entry name" value="Glycosyl_Hydrolase_51"/>
</dbReference>
<dbReference type="Pfam" id="PF02018">
    <property type="entry name" value="CBM_4_9"/>
    <property type="match status" value="1"/>
</dbReference>
<dbReference type="EMBL" id="CP119311">
    <property type="protein sequence ID" value="WEK34499.1"/>
    <property type="molecule type" value="Genomic_DNA"/>
</dbReference>
<gene>
    <name evidence="8" type="ORF">P0Y53_18585</name>
</gene>
<dbReference type="Gene3D" id="3.20.20.80">
    <property type="entry name" value="Glycosidases"/>
    <property type="match status" value="1"/>
</dbReference>
<evidence type="ECO:0000313" key="8">
    <source>
        <dbReference type="EMBL" id="WEK34499.1"/>
    </source>
</evidence>
<dbReference type="Proteomes" id="UP001220610">
    <property type="component" value="Chromosome"/>
</dbReference>
<dbReference type="SUPFAM" id="SSF51445">
    <property type="entry name" value="(Trans)glycosidases"/>
    <property type="match status" value="1"/>
</dbReference>
<evidence type="ECO:0000256" key="4">
    <source>
        <dbReference type="ARBA" id="ARBA00022729"/>
    </source>
</evidence>
<comment type="catalytic activity">
    <reaction evidence="1">
        <text>Hydrolysis of terminal non-reducing alpha-L-arabinofuranoside residues in alpha-L-arabinosides.</text>
        <dbReference type="EC" id="3.2.1.55"/>
    </reaction>
</comment>
<comment type="similarity">
    <text evidence="2">Belongs to the glycosyl hydrolase 51 family.</text>
</comment>
<keyword evidence="4 6" id="KW-0732">Signal</keyword>
<dbReference type="SMART" id="SM00813">
    <property type="entry name" value="Alpha-L-AF_C"/>
    <property type="match status" value="1"/>
</dbReference>
<dbReference type="SUPFAM" id="SSF75005">
    <property type="entry name" value="Arabinanase/levansucrase/invertase"/>
    <property type="match status" value="1"/>
</dbReference>
<dbReference type="InterPro" id="IPR010720">
    <property type="entry name" value="Alpha-L-AF_C"/>
</dbReference>
<evidence type="ECO:0000256" key="6">
    <source>
        <dbReference type="SAM" id="SignalP"/>
    </source>
</evidence>
<dbReference type="Pfam" id="PF22848">
    <property type="entry name" value="ASD1_dom"/>
    <property type="match status" value="1"/>
</dbReference>
<dbReference type="Gene3D" id="2.115.10.20">
    <property type="entry name" value="Glycosyl hydrolase domain, family 43"/>
    <property type="match status" value="1"/>
</dbReference>